<protein>
    <submittedName>
        <fullName evidence="2">Dockerin domain-containing protein</fullName>
    </submittedName>
</protein>
<feature type="chain" id="PRO_5043915270" evidence="1">
    <location>
        <begin position="23"/>
        <end position="454"/>
    </location>
</feature>
<evidence type="ECO:0000256" key="1">
    <source>
        <dbReference type="SAM" id="SignalP"/>
    </source>
</evidence>
<dbReference type="EMBL" id="CP151504">
    <property type="protein sequence ID" value="WZN61453.1"/>
    <property type="molecule type" value="Genomic_DNA"/>
</dbReference>
<reference evidence="2 3" key="1">
    <citation type="submission" date="2024-03" db="EMBL/GenBank/DDBJ databases">
        <title>Complete genome sequence of the green alga Chloropicon roscoffensis RCC1871.</title>
        <authorList>
            <person name="Lemieux C."/>
            <person name="Pombert J.-F."/>
            <person name="Otis C."/>
            <person name="Turmel M."/>
        </authorList>
    </citation>
    <scope>NUCLEOTIDE SEQUENCE [LARGE SCALE GENOMIC DNA]</scope>
    <source>
        <strain evidence="2 3">RCC1871</strain>
    </source>
</reference>
<proteinExistence type="predicted"/>
<dbReference type="AlphaFoldDB" id="A0AAX4P694"/>
<evidence type="ECO:0000313" key="2">
    <source>
        <dbReference type="EMBL" id="WZN61453.1"/>
    </source>
</evidence>
<gene>
    <name evidence="2" type="ORF">HKI87_04g29880</name>
</gene>
<feature type="signal peptide" evidence="1">
    <location>
        <begin position="1"/>
        <end position="22"/>
    </location>
</feature>
<dbReference type="PANTHER" id="PTHR42754:SF1">
    <property type="entry name" value="LIPOPROTEIN"/>
    <property type="match status" value="1"/>
</dbReference>
<keyword evidence="1" id="KW-0732">Signal</keyword>
<name>A0AAX4P694_9CHLO</name>
<dbReference type="SUPFAM" id="SSF50969">
    <property type="entry name" value="YVTN repeat-like/Quinoprotein amine dehydrogenase"/>
    <property type="match status" value="1"/>
</dbReference>
<sequence length="454" mass="48403">MRRHHVFMVVVLFAGAHTLALAKPSVEWEVSYGILEGQNAEAHPHYVLETADGGFLAIGDAIGYEEGWANTPGCAPPEDEEEAYQKVLLVKVGRDGEKIFQRTYSSCPGHQLGNSFYETADNYVLCGSAGQRSFLIFADKATGAEVDRWTFDLGSGSSGCEFVSQLSDGRYVVVGFAEAEDPHNSFYAEGVGRIGILAEDGTLEVAEALPEMAQGYRAAPFEGDGLIVAGLGIDNRVFSAALLAISPRGADGPPIRVRWSRTYPGGGGGDVDHMFGMDLSENASAPAVFLTGHTSSENRNWDTLTMKIDPKTGRELWRRRVGDPRGFDGRFIHDEAWGVRATPDGGCVVVAGTGDEYGEYSECRGGDCSDSWKVLLVKFNAAGDVSWTSLFGGPYGGSQGGPVWQDGAWIPRGEGAGELSDWAGEDIALAPGGGAVVAVDNGQFGFLKLMGVYD</sequence>
<accession>A0AAX4P694</accession>
<keyword evidence="3" id="KW-1185">Reference proteome</keyword>
<dbReference type="InterPro" id="IPR011044">
    <property type="entry name" value="Quino_amine_DH_bsu"/>
</dbReference>
<evidence type="ECO:0000313" key="3">
    <source>
        <dbReference type="Proteomes" id="UP001472866"/>
    </source>
</evidence>
<dbReference type="Proteomes" id="UP001472866">
    <property type="component" value="Chromosome 04"/>
</dbReference>
<dbReference type="PANTHER" id="PTHR42754">
    <property type="entry name" value="ENDOGLUCANASE"/>
    <property type="match status" value="1"/>
</dbReference>
<organism evidence="2 3">
    <name type="scientific">Chloropicon roscoffensis</name>
    <dbReference type="NCBI Taxonomy" id="1461544"/>
    <lineage>
        <taxon>Eukaryota</taxon>
        <taxon>Viridiplantae</taxon>
        <taxon>Chlorophyta</taxon>
        <taxon>Chloropicophyceae</taxon>
        <taxon>Chloropicales</taxon>
        <taxon>Chloropicaceae</taxon>
        <taxon>Chloropicon</taxon>
    </lineage>
</organism>